<evidence type="ECO:0000313" key="1">
    <source>
        <dbReference type="EMBL" id="RDB31480.1"/>
    </source>
</evidence>
<organism evidence="1 2">
    <name type="scientific">Candidatus Similichlamydia laticola</name>
    <dbReference type="NCBI Taxonomy" id="2170265"/>
    <lineage>
        <taxon>Bacteria</taxon>
        <taxon>Pseudomonadati</taxon>
        <taxon>Chlamydiota</taxon>
        <taxon>Chlamydiia</taxon>
        <taxon>Parachlamydiales</taxon>
        <taxon>Candidatus Parilichlamydiaceae</taxon>
        <taxon>Candidatus Similichlamydia</taxon>
    </lineage>
</organism>
<comment type="caution">
    <text evidence="1">The sequence shown here is derived from an EMBL/GenBank/DDBJ whole genome shotgun (WGS) entry which is preliminary data.</text>
</comment>
<sequence>MLCALALVRGVFRCGDKKVSVSRLCNYLRFLVWVVFFSLQIRPLWGTAPYFIEVPGALSYETDYTTAFRRALQDEKLIFVLFTRTRGKCSCCDQVRKIYFESPSPLAYWKKFFIFCCIEVEREPASAQSLFLKKMMTGSSKTDISVPSCVILSTTSLNHLPLLSLPRTQEEIEAYLEESILAIPGCCEGRTHPLGQ</sequence>
<dbReference type="Gene3D" id="3.40.30.10">
    <property type="entry name" value="Glutaredoxin"/>
    <property type="match status" value="1"/>
</dbReference>
<reference evidence="1 2" key="1">
    <citation type="submission" date="2018-07" db="EMBL/GenBank/DDBJ databases">
        <title>Comparative genomics of the Candidatus Parilichlamydiaceae reveals evidence of convergent evolution and genome reduction in the phylum Chlamydiae.</title>
        <authorList>
            <person name="Taylor-Brown A."/>
            <person name="Polkinghorne A."/>
        </authorList>
    </citation>
    <scope>NUCLEOTIDE SEQUENCE [LARGE SCALE GENOMIC DNA]</scope>
    <source>
        <strain evidence="1 2">Hat2</strain>
    </source>
</reference>
<proteinExistence type="predicted"/>
<protein>
    <recommendedName>
        <fullName evidence="3">Thioredoxin domain-containing protein</fullName>
    </recommendedName>
</protein>
<keyword evidence="2" id="KW-1185">Reference proteome</keyword>
<evidence type="ECO:0000313" key="2">
    <source>
        <dbReference type="Proteomes" id="UP000253816"/>
    </source>
</evidence>
<gene>
    <name evidence="1" type="ORF">HAT2_00406</name>
</gene>
<dbReference type="EMBL" id="QQBG01000014">
    <property type="protein sequence ID" value="RDB31480.1"/>
    <property type="molecule type" value="Genomic_DNA"/>
</dbReference>
<name>A0A369KDE5_9BACT</name>
<dbReference type="SUPFAM" id="SSF52833">
    <property type="entry name" value="Thioredoxin-like"/>
    <property type="match status" value="1"/>
</dbReference>
<dbReference type="Proteomes" id="UP000253816">
    <property type="component" value="Unassembled WGS sequence"/>
</dbReference>
<dbReference type="InterPro" id="IPR036249">
    <property type="entry name" value="Thioredoxin-like_sf"/>
</dbReference>
<evidence type="ECO:0008006" key="3">
    <source>
        <dbReference type="Google" id="ProtNLM"/>
    </source>
</evidence>
<dbReference type="AlphaFoldDB" id="A0A369KDE5"/>
<accession>A0A369KDE5</accession>